<evidence type="ECO:0000313" key="6">
    <source>
        <dbReference type="Proteomes" id="UP000252517"/>
    </source>
</evidence>
<dbReference type="CDD" id="cd06170">
    <property type="entry name" value="LuxR_C_like"/>
    <property type="match status" value="1"/>
</dbReference>
<dbReference type="PROSITE" id="PS50043">
    <property type="entry name" value="HTH_LUXR_2"/>
    <property type="match status" value="1"/>
</dbReference>
<organism evidence="5 6">
    <name type="scientific">Thalassospira profundimaris</name>
    <dbReference type="NCBI Taxonomy" id="502049"/>
    <lineage>
        <taxon>Bacteria</taxon>
        <taxon>Pseudomonadati</taxon>
        <taxon>Pseudomonadota</taxon>
        <taxon>Alphaproteobacteria</taxon>
        <taxon>Rhodospirillales</taxon>
        <taxon>Thalassospiraceae</taxon>
        <taxon>Thalassospira</taxon>
    </lineage>
</organism>
<protein>
    <recommendedName>
        <fullName evidence="4">HTH luxR-type domain-containing protein</fullName>
    </recommendedName>
</protein>
<dbReference type="PRINTS" id="PR00038">
    <property type="entry name" value="HTHLUXR"/>
</dbReference>
<reference evidence="5 6" key="1">
    <citation type="submission" date="2014-07" db="EMBL/GenBank/DDBJ databases">
        <title>Draft genome sequence of Thalassospira profundimaris S25-3-2.</title>
        <authorList>
            <person name="Lai Q."/>
            <person name="Shao Z."/>
        </authorList>
    </citation>
    <scope>NUCLEOTIDE SEQUENCE [LARGE SCALE GENOMIC DNA]</scope>
    <source>
        <strain evidence="5 6">S25-3-2</strain>
    </source>
</reference>
<dbReference type="SUPFAM" id="SSF46894">
    <property type="entry name" value="C-terminal effector domain of the bipartite response regulators"/>
    <property type="match status" value="1"/>
</dbReference>
<dbReference type="PANTHER" id="PTHR44688">
    <property type="entry name" value="DNA-BINDING TRANSCRIPTIONAL ACTIVATOR DEVR_DOSR"/>
    <property type="match status" value="1"/>
</dbReference>
<keyword evidence="1" id="KW-0805">Transcription regulation</keyword>
<sequence length="277" mass="31054">MAGLIKEQGKPQVCNFAGMTGMSVNPQNDLFDLLNALNSTLNVADAWQAGLVFFQKYGGTQISYARGRPDGSIAFLTTVPDWWINRYLENDYVTLDPFADISRAYFTPTRFDTRSGTFPISLSEPATQMLREYSETGANAGFVIPTMTPSTLQISGFNIANAMSPQEFSQFYRDRENVLVLAAHAVHHRCQALDPQLSQPEIHLASQKDIHYAPLSTRERECLLWLCKGLRNDAIAERMGISRVTVEMHLRNCRTKLDARTREQAVVTAIKQGFITP</sequence>
<dbReference type="GO" id="GO:0003677">
    <property type="term" value="F:DNA binding"/>
    <property type="evidence" value="ECO:0007669"/>
    <property type="project" value="UniProtKB-KW"/>
</dbReference>
<dbReference type="AlphaFoldDB" id="A0A367WYW4"/>
<proteinExistence type="predicted"/>
<keyword evidence="2" id="KW-0238">DNA-binding</keyword>
<evidence type="ECO:0000256" key="3">
    <source>
        <dbReference type="ARBA" id="ARBA00023163"/>
    </source>
</evidence>
<feature type="domain" description="HTH luxR-type" evidence="4">
    <location>
        <begin position="208"/>
        <end position="273"/>
    </location>
</feature>
<dbReference type="Pfam" id="PF00196">
    <property type="entry name" value="GerE"/>
    <property type="match status" value="1"/>
</dbReference>
<evidence type="ECO:0000256" key="1">
    <source>
        <dbReference type="ARBA" id="ARBA00023015"/>
    </source>
</evidence>
<dbReference type="SUPFAM" id="SSF75516">
    <property type="entry name" value="Pheromone-binding domain of LuxR-like quorum-sensing transcription factors"/>
    <property type="match status" value="1"/>
</dbReference>
<evidence type="ECO:0000256" key="2">
    <source>
        <dbReference type="ARBA" id="ARBA00023125"/>
    </source>
</evidence>
<dbReference type="PANTHER" id="PTHR44688:SF16">
    <property type="entry name" value="DNA-BINDING TRANSCRIPTIONAL ACTIVATOR DEVR_DOSR"/>
    <property type="match status" value="1"/>
</dbReference>
<keyword evidence="3" id="KW-0804">Transcription</keyword>
<gene>
    <name evidence="5" type="ORF">TH25_17740</name>
</gene>
<dbReference type="Gene3D" id="3.30.450.80">
    <property type="entry name" value="Transcription factor LuxR-like, autoinducer-binding domain"/>
    <property type="match status" value="1"/>
</dbReference>
<dbReference type="SMART" id="SM00421">
    <property type="entry name" value="HTH_LUXR"/>
    <property type="match status" value="1"/>
</dbReference>
<dbReference type="InterPro" id="IPR016032">
    <property type="entry name" value="Sig_transdc_resp-reg_C-effctor"/>
</dbReference>
<evidence type="ECO:0000313" key="5">
    <source>
        <dbReference type="EMBL" id="RCK45602.1"/>
    </source>
</evidence>
<dbReference type="InterPro" id="IPR000792">
    <property type="entry name" value="Tscrpt_reg_LuxR_C"/>
</dbReference>
<dbReference type="Gene3D" id="1.10.10.10">
    <property type="entry name" value="Winged helix-like DNA-binding domain superfamily/Winged helix DNA-binding domain"/>
    <property type="match status" value="1"/>
</dbReference>
<dbReference type="EMBL" id="JPWH01000016">
    <property type="protein sequence ID" value="RCK45602.1"/>
    <property type="molecule type" value="Genomic_DNA"/>
</dbReference>
<evidence type="ECO:0000259" key="4">
    <source>
        <dbReference type="PROSITE" id="PS50043"/>
    </source>
</evidence>
<dbReference type="InterPro" id="IPR005143">
    <property type="entry name" value="TF_LuxR_autoind-bd_dom"/>
</dbReference>
<name>A0A367WYW4_9PROT</name>
<dbReference type="Proteomes" id="UP000252517">
    <property type="component" value="Unassembled WGS sequence"/>
</dbReference>
<comment type="caution">
    <text evidence="5">The sequence shown here is derived from an EMBL/GenBank/DDBJ whole genome shotgun (WGS) entry which is preliminary data.</text>
</comment>
<dbReference type="Pfam" id="PF03472">
    <property type="entry name" value="Autoind_bind"/>
    <property type="match status" value="1"/>
</dbReference>
<dbReference type="GO" id="GO:0006355">
    <property type="term" value="P:regulation of DNA-templated transcription"/>
    <property type="evidence" value="ECO:0007669"/>
    <property type="project" value="InterPro"/>
</dbReference>
<accession>A0A367WYW4</accession>
<dbReference type="InterPro" id="IPR036388">
    <property type="entry name" value="WH-like_DNA-bd_sf"/>
</dbReference>
<dbReference type="OrthoDB" id="7345476at2"/>
<dbReference type="InterPro" id="IPR036693">
    <property type="entry name" value="TF_LuxR_autoind-bd_dom_sf"/>
</dbReference>